<sequence>MENVIKKLRLNKGLTLQEVANFVGVNVATVSRWESGEIANMRRDKIALLAQLFNVKPSYLMGLTEEDTPLTLNADEKKALEFIKETNSMPILARAGTLPKQDQELILSQLEALVKGLEKKEENDKSI</sequence>
<dbReference type="Gene3D" id="1.10.260.40">
    <property type="entry name" value="lambda repressor-like DNA-binding domains"/>
    <property type="match status" value="1"/>
</dbReference>
<protein>
    <submittedName>
        <fullName evidence="3">Transcriptional repressor DicA</fullName>
    </submittedName>
</protein>
<keyword evidence="1" id="KW-0238">DNA-binding</keyword>
<dbReference type="PROSITE" id="PS50943">
    <property type="entry name" value="HTH_CROC1"/>
    <property type="match status" value="1"/>
</dbReference>
<feature type="domain" description="HTH cro/C1-type" evidence="2">
    <location>
        <begin position="5"/>
        <end position="60"/>
    </location>
</feature>
<accession>A0A6N3A1F1</accession>
<dbReference type="PANTHER" id="PTHR46558:SF11">
    <property type="entry name" value="HTH-TYPE TRANSCRIPTIONAL REGULATOR XRE"/>
    <property type="match status" value="1"/>
</dbReference>
<reference evidence="3" key="1">
    <citation type="submission" date="2019-11" db="EMBL/GenBank/DDBJ databases">
        <authorList>
            <person name="Feng L."/>
        </authorList>
    </citation>
    <scope>NUCLEOTIDE SEQUENCE</scope>
    <source>
        <strain evidence="3">VrattiLFYP33</strain>
    </source>
</reference>
<dbReference type="GO" id="GO:0003677">
    <property type="term" value="F:DNA binding"/>
    <property type="evidence" value="ECO:0007669"/>
    <property type="project" value="UniProtKB-KW"/>
</dbReference>
<dbReference type="CDD" id="cd00093">
    <property type="entry name" value="HTH_XRE"/>
    <property type="match status" value="1"/>
</dbReference>
<evidence type="ECO:0000259" key="2">
    <source>
        <dbReference type="PROSITE" id="PS50943"/>
    </source>
</evidence>
<evidence type="ECO:0000256" key="1">
    <source>
        <dbReference type="ARBA" id="ARBA00023125"/>
    </source>
</evidence>
<dbReference type="Pfam" id="PF01381">
    <property type="entry name" value="HTH_3"/>
    <property type="match status" value="1"/>
</dbReference>
<dbReference type="AlphaFoldDB" id="A0A6N3A1F1"/>
<dbReference type="SMART" id="SM00530">
    <property type="entry name" value="HTH_XRE"/>
    <property type="match status" value="1"/>
</dbReference>
<evidence type="ECO:0000313" key="3">
    <source>
        <dbReference type="EMBL" id="VYT83836.1"/>
    </source>
</evidence>
<dbReference type="EMBL" id="CACRUX010000021">
    <property type="protein sequence ID" value="VYT83836.1"/>
    <property type="molecule type" value="Genomic_DNA"/>
</dbReference>
<dbReference type="SUPFAM" id="SSF47413">
    <property type="entry name" value="lambda repressor-like DNA-binding domains"/>
    <property type="match status" value="1"/>
</dbReference>
<proteinExistence type="predicted"/>
<gene>
    <name evidence="3" type="ORF">VRLFYP33_00575</name>
</gene>
<organism evidence="3">
    <name type="scientific">Veillonella ratti</name>
    <dbReference type="NCBI Taxonomy" id="103892"/>
    <lineage>
        <taxon>Bacteria</taxon>
        <taxon>Bacillati</taxon>
        <taxon>Bacillota</taxon>
        <taxon>Negativicutes</taxon>
        <taxon>Veillonellales</taxon>
        <taxon>Veillonellaceae</taxon>
        <taxon>Veillonella</taxon>
    </lineage>
</organism>
<dbReference type="PANTHER" id="PTHR46558">
    <property type="entry name" value="TRACRIPTIONAL REGULATORY PROTEIN-RELATED-RELATED"/>
    <property type="match status" value="1"/>
</dbReference>
<name>A0A6N3A1F1_9FIRM</name>
<dbReference type="RefSeq" id="WP_006555808.1">
    <property type="nucleotide sequence ID" value="NZ_CACRUX010000021.1"/>
</dbReference>
<dbReference type="InterPro" id="IPR001387">
    <property type="entry name" value="Cro/C1-type_HTH"/>
</dbReference>
<dbReference type="InterPro" id="IPR010982">
    <property type="entry name" value="Lambda_DNA-bd_dom_sf"/>
</dbReference>